<dbReference type="InterPro" id="IPR011050">
    <property type="entry name" value="Pectin_lyase_fold/virulence"/>
</dbReference>
<protein>
    <recommendedName>
        <fullName evidence="2">Right handed beta helix domain-containing protein</fullName>
    </recommendedName>
</protein>
<sequence>MAPPSPDGSTPSSSSSMPRELVARVFQHLPPIQFLQASAVTCRQFSFRWYVNAVFPASVTVPDDVSSLNEAINRLARSAESGARGLLIVRPGTYQESVRVTQNCHILGLGRRDRIVVEAPGWESALVSAGLGAKSLVPRELGWAGLSTGEDACVENLTLRCRNENMRGRCVYLVMGRIHLLRCCVEGGVVVSGYSTEPRLTECCIRGARGSGLHLTDHCRAMLHGNHVHSHGRHGILIDRHARPQIAHNEVHQNKACGIKVFHGVDGPRHLQKAPMDANAMAISFAEAVQALSNNSFDVNNDGDVSITPRYADSEAEIDLDCFDTGASEEDPEETACAD</sequence>
<dbReference type="InterPro" id="IPR036047">
    <property type="entry name" value="F-box-like_dom_sf"/>
</dbReference>
<dbReference type="EMBL" id="CAJNNV010026237">
    <property type="protein sequence ID" value="CAE8617640.1"/>
    <property type="molecule type" value="Genomic_DNA"/>
</dbReference>
<evidence type="ECO:0000259" key="2">
    <source>
        <dbReference type="Pfam" id="PF13229"/>
    </source>
</evidence>
<dbReference type="InterPro" id="IPR039448">
    <property type="entry name" value="Beta_helix"/>
</dbReference>
<feature type="domain" description="Right handed beta helix" evidence="2">
    <location>
        <begin position="163"/>
        <end position="264"/>
    </location>
</feature>
<evidence type="ECO:0000256" key="1">
    <source>
        <dbReference type="ARBA" id="ARBA00022737"/>
    </source>
</evidence>
<accession>A0A813FXY5</accession>
<dbReference type="AlphaFoldDB" id="A0A813FXY5"/>
<comment type="caution">
    <text evidence="3">The sequence shown here is derived from an EMBL/GenBank/DDBJ whole genome shotgun (WGS) entry which is preliminary data.</text>
</comment>
<dbReference type="InterPro" id="IPR051550">
    <property type="entry name" value="SCF-Subunits/Alg-Epimerases"/>
</dbReference>
<reference evidence="3" key="1">
    <citation type="submission" date="2021-02" db="EMBL/GenBank/DDBJ databases">
        <authorList>
            <person name="Dougan E. K."/>
            <person name="Rhodes N."/>
            <person name="Thang M."/>
            <person name="Chan C."/>
        </authorList>
    </citation>
    <scope>NUCLEOTIDE SEQUENCE</scope>
</reference>
<dbReference type="Pfam" id="PF13229">
    <property type="entry name" value="Beta_helix"/>
    <property type="match status" value="1"/>
</dbReference>
<evidence type="ECO:0000313" key="4">
    <source>
        <dbReference type="Proteomes" id="UP000654075"/>
    </source>
</evidence>
<dbReference type="Proteomes" id="UP000654075">
    <property type="component" value="Unassembled WGS sequence"/>
</dbReference>
<evidence type="ECO:0000313" key="3">
    <source>
        <dbReference type="EMBL" id="CAE8617640.1"/>
    </source>
</evidence>
<dbReference type="InterPro" id="IPR012334">
    <property type="entry name" value="Pectin_lyas_fold"/>
</dbReference>
<dbReference type="OrthoDB" id="414030at2759"/>
<proteinExistence type="predicted"/>
<organism evidence="3 4">
    <name type="scientific">Polarella glacialis</name>
    <name type="common">Dinoflagellate</name>
    <dbReference type="NCBI Taxonomy" id="89957"/>
    <lineage>
        <taxon>Eukaryota</taxon>
        <taxon>Sar</taxon>
        <taxon>Alveolata</taxon>
        <taxon>Dinophyceae</taxon>
        <taxon>Suessiales</taxon>
        <taxon>Suessiaceae</taxon>
        <taxon>Polarella</taxon>
    </lineage>
</organism>
<keyword evidence="4" id="KW-1185">Reference proteome</keyword>
<name>A0A813FXY5_POLGL</name>
<dbReference type="SUPFAM" id="SSF81383">
    <property type="entry name" value="F-box domain"/>
    <property type="match status" value="1"/>
</dbReference>
<gene>
    <name evidence="3" type="ORF">PGLA1383_LOCUS35301</name>
</gene>
<dbReference type="Gene3D" id="2.160.20.10">
    <property type="entry name" value="Single-stranded right-handed beta-helix, Pectin lyase-like"/>
    <property type="match status" value="2"/>
</dbReference>
<dbReference type="PANTHER" id="PTHR22990:SF15">
    <property type="entry name" value="F-BOX ONLY PROTEIN 10"/>
    <property type="match status" value="1"/>
</dbReference>
<keyword evidence="1" id="KW-0677">Repeat</keyword>
<dbReference type="PANTHER" id="PTHR22990">
    <property type="entry name" value="F-BOX ONLY PROTEIN"/>
    <property type="match status" value="1"/>
</dbReference>
<dbReference type="SUPFAM" id="SSF51126">
    <property type="entry name" value="Pectin lyase-like"/>
    <property type="match status" value="1"/>
</dbReference>